<gene>
    <name evidence="2" type="ORF">C8Q71DRAFT_881889</name>
</gene>
<dbReference type="GeneID" id="72009224"/>
<protein>
    <recommendedName>
        <fullName evidence="4">C2H2-type domain-containing protein</fullName>
    </recommendedName>
</protein>
<keyword evidence="3" id="KW-1185">Reference proteome</keyword>
<comment type="caution">
    <text evidence="2">The sequence shown here is derived from an EMBL/GenBank/DDBJ whole genome shotgun (WGS) entry which is preliminary data.</text>
</comment>
<dbReference type="Proteomes" id="UP000814176">
    <property type="component" value="Unassembled WGS sequence"/>
</dbReference>
<accession>A0ABQ8K394</accession>
<dbReference type="EMBL" id="JADCUA010000026">
    <property type="protein sequence ID" value="KAH9831323.1"/>
    <property type="molecule type" value="Genomic_DNA"/>
</dbReference>
<reference evidence="2 3" key="1">
    <citation type="journal article" date="2021" name="Environ. Microbiol.">
        <title>Gene family expansions and transcriptome signatures uncover fungal adaptations to wood decay.</title>
        <authorList>
            <person name="Hage H."/>
            <person name="Miyauchi S."/>
            <person name="Viragh M."/>
            <person name="Drula E."/>
            <person name="Min B."/>
            <person name="Chaduli D."/>
            <person name="Navarro D."/>
            <person name="Favel A."/>
            <person name="Norest M."/>
            <person name="Lesage-Meessen L."/>
            <person name="Balint B."/>
            <person name="Merenyi Z."/>
            <person name="de Eugenio L."/>
            <person name="Morin E."/>
            <person name="Martinez A.T."/>
            <person name="Baldrian P."/>
            <person name="Stursova M."/>
            <person name="Martinez M.J."/>
            <person name="Novotny C."/>
            <person name="Magnuson J.K."/>
            <person name="Spatafora J.W."/>
            <person name="Maurice S."/>
            <person name="Pangilinan J."/>
            <person name="Andreopoulos W."/>
            <person name="LaButti K."/>
            <person name="Hundley H."/>
            <person name="Na H."/>
            <person name="Kuo A."/>
            <person name="Barry K."/>
            <person name="Lipzen A."/>
            <person name="Henrissat B."/>
            <person name="Riley R."/>
            <person name="Ahrendt S."/>
            <person name="Nagy L.G."/>
            <person name="Grigoriev I.V."/>
            <person name="Martin F."/>
            <person name="Rosso M.N."/>
        </authorList>
    </citation>
    <scope>NUCLEOTIDE SEQUENCE [LARGE SCALE GENOMIC DNA]</scope>
    <source>
        <strain evidence="2 3">CIRM-BRFM 1785</strain>
    </source>
</reference>
<proteinExistence type="predicted"/>
<evidence type="ECO:0000256" key="1">
    <source>
        <dbReference type="SAM" id="MobiDB-lite"/>
    </source>
</evidence>
<feature type="region of interest" description="Disordered" evidence="1">
    <location>
        <begin position="1494"/>
        <end position="1542"/>
    </location>
</feature>
<feature type="region of interest" description="Disordered" evidence="1">
    <location>
        <begin position="163"/>
        <end position="199"/>
    </location>
</feature>
<evidence type="ECO:0008006" key="4">
    <source>
        <dbReference type="Google" id="ProtNLM"/>
    </source>
</evidence>
<sequence length="1542" mass="169726">MQHARDYPSDDLYPPSSPVQPSDRLRILARQVGMRYDSVEPHSDDSSSSGSDGGFAAETLSNCEFSVDFSSLPGLLPAAEFMEWDGSTAAAELSPSRSNDDVGELLSMTTVENGDCPVHLDGNSPRTHHGYHTVIYASDYFMRRHLQGRRHRNAMGRRQEVREKEEADHLRSCIFPQQAPSADTSSEAQSEVMPSWVEPSTSVASGSLALIPAPAPESFSSHGDGDETHDCGGIPVQWDAGPVLTTFPWHVMEECKQNLGFHISSLKQSGTELWLQSDHCEGTVLPDEESCPPCVSVPSSKMFRGLEDRARQPWTPHTPYMWLNQKQYIEALETKTSEISELRSRYCPKKEQAGAKKLERTARKLNDWKRLVKAIATHDVKQVHYLIRIALKQRRGPKAILERFNKAVDHVYHARGHSDDDVDLACLIQYYAGRNGLFAAQKHLGLPSTSSLYRLARAPSIRPSAGKPRSADFVHNIHAHYPPGTRNPSTRCGFSLSADGIAVERRMRWVKSIDSMIGACREHSGGLDLSMSTFNAVLEAARAMDGDSPTCHYGTDATVFGMAPFRGDSYHIVPIGLSASCKAEKAGEFGDILDISIGSWQTHAAEDWGDMWTFSCDGATTFRGACYDRLMVREFDRSSALYRKLSLLKGLNLRCGKWDVVHAPDPKHLIKRAATHVRSAEGSVLNGIVINRIVLTRFLRMLPDQTNASVDILVDPADHQNVPRATKLLQAVVELSELEPTTLSPIDMVTYRAICLQAYLWRSLLDPFIDPTLSLSEQLTRLSTFAHAAFILYLKHGSAFMSNQLYSDIQALIKAIFVCVARQQLLDGSKPFYIYQVGSDRLEELFAEVRTQSHDRNCDMAQLAERLSISANIVQIYNRHPEWNRGQRRRSFTGREGVDHVNPRFFQGDMVVKNVQLETVWHSGLIAAEKTLHTHGIYANFNDKLSRPGVDFMKPRGDTYPGVSSDPDRSAAASTGVNAEPHAPPTSSRGQPTGPCAHEDQLADPDLVNMGLGDLLSSPDADGNIQTSEERDTDWLAVPNEDGSDPKELHKASIVSALFNPAGGRLSVDRLRRVRGYPRVFQSELGSEELSGEDVLNVGDTVLAPIRSLDSVAAGFIQVKGIEQKGSRVAQVTEADLEQASMDVVLSGQVLSMCLGAASTGSNDNPAAATAGGTSIPGPPHEASQSNQPVPESASEKWIWTGESIRFLPANAGAATRTAQKTEDGTQNALMVQVPGSFTQPVDLAIAPITVLPPARRKVLYERGVLHTCTADHKALQELTATMFKTIDPNALLRQLTRYGPATESRQFPYLDQHSRSPFAIDGVMRLIAQKNESGVTGNRIQCYQCGRIIAPELCRTHVSEHILRAMLGAEEPNLREQVHPEYPCGFCGRTGCDVGLSKTTSSYQPVSNCPHAHKFSLASAKKHSARMPSTNVPLQCDLCDVNPATKLKPVLWKYNIFRHIQDVHPQHWNADARRSQHLSEGFVASINVDPHEVPAIAPNAPRTYPIPDAEAETPCQESSATSKRPGEPHAGTRSSKRVKFS</sequence>
<feature type="region of interest" description="Disordered" evidence="1">
    <location>
        <begin position="1"/>
        <end position="55"/>
    </location>
</feature>
<evidence type="ECO:0000313" key="2">
    <source>
        <dbReference type="EMBL" id="KAH9831323.1"/>
    </source>
</evidence>
<organism evidence="2 3">
    <name type="scientific">Rhodofomes roseus</name>
    <dbReference type="NCBI Taxonomy" id="34475"/>
    <lineage>
        <taxon>Eukaryota</taxon>
        <taxon>Fungi</taxon>
        <taxon>Dikarya</taxon>
        <taxon>Basidiomycota</taxon>
        <taxon>Agaricomycotina</taxon>
        <taxon>Agaricomycetes</taxon>
        <taxon>Polyporales</taxon>
        <taxon>Rhodofomes</taxon>
    </lineage>
</organism>
<feature type="region of interest" description="Disordered" evidence="1">
    <location>
        <begin position="1162"/>
        <end position="1194"/>
    </location>
</feature>
<name>A0ABQ8K394_9APHY</name>
<feature type="compositionally biased region" description="Polar residues" evidence="1">
    <location>
        <begin position="178"/>
        <end position="189"/>
    </location>
</feature>
<evidence type="ECO:0000313" key="3">
    <source>
        <dbReference type="Proteomes" id="UP000814176"/>
    </source>
</evidence>
<dbReference type="RefSeq" id="XP_047774450.1">
    <property type="nucleotide sequence ID" value="XM_047928492.1"/>
</dbReference>
<feature type="region of interest" description="Disordered" evidence="1">
    <location>
        <begin position="948"/>
        <end position="1047"/>
    </location>
</feature>